<dbReference type="EMBL" id="CADCXU010007300">
    <property type="protein sequence ID" value="CAA9998678.1"/>
    <property type="molecule type" value="Genomic_DNA"/>
</dbReference>
<keyword evidence="2" id="KW-1185">Reference proteome</keyword>
<protein>
    <submittedName>
        <fullName evidence="1">Uncharacterized protein</fullName>
    </submittedName>
</protein>
<name>A0A6H5G743_9HEMI</name>
<dbReference type="Proteomes" id="UP000479000">
    <property type="component" value="Unassembled WGS sequence"/>
</dbReference>
<reference evidence="1 2" key="1">
    <citation type="submission" date="2020-02" db="EMBL/GenBank/DDBJ databases">
        <authorList>
            <person name="Ferguson B K."/>
        </authorList>
    </citation>
    <scope>NUCLEOTIDE SEQUENCE [LARGE SCALE GENOMIC DNA]</scope>
</reference>
<dbReference type="AlphaFoldDB" id="A0A6H5G743"/>
<proteinExistence type="predicted"/>
<organism evidence="1 2">
    <name type="scientific">Nesidiocoris tenuis</name>
    <dbReference type="NCBI Taxonomy" id="355587"/>
    <lineage>
        <taxon>Eukaryota</taxon>
        <taxon>Metazoa</taxon>
        <taxon>Ecdysozoa</taxon>
        <taxon>Arthropoda</taxon>
        <taxon>Hexapoda</taxon>
        <taxon>Insecta</taxon>
        <taxon>Pterygota</taxon>
        <taxon>Neoptera</taxon>
        <taxon>Paraneoptera</taxon>
        <taxon>Hemiptera</taxon>
        <taxon>Heteroptera</taxon>
        <taxon>Panheteroptera</taxon>
        <taxon>Cimicomorpha</taxon>
        <taxon>Miridae</taxon>
        <taxon>Dicyphina</taxon>
        <taxon>Nesidiocoris</taxon>
    </lineage>
</organism>
<gene>
    <name evidence="1" type="ORF">NTEN_LOCUS4961</name>
</gene>
<accession>A0A6H5G743</accession>
<evidence type="ECO:0000313" key="1">
    <source>
        <dbReference type="EMBL" id="CAA9998678.1"/>
    </source>
</evidence>
<sequence length="75" mass="8285">MLPTRATFTILQSVCRPWCPSSIRSPGKFDAHVANTDGLVTTLKAPRPIAAMYYFATQSPPIKSLFNYAKPIQVT</sequence>
<evidence type="ECO:0000313" key="2">
    <source>
        <dbReference type="Proteomes" id="UP000479000"/>
    </source>
</evidence>